<evidence type="ECO:0000313" key="2">
    <source>
        <dbReference type="EMBL" id="CAL1576354.1"/>
    </source>
</evidence>
<evidence type="ECO:0000256" key="1">
    <source>
        <dbReference type="SAM" id="MobiDB-lite"/>
    </source>
</evidence>
<keyword evidence="3" id="KW-1185">Reference proteome</keyword>
<protein>
    <submittedName>
        <fullName evidence="2">Uncharacterized protein</fullName>
    </submittedName>
</protein>
<feature type="region of interest" description="Disordered" evidence="1">
    <location>
        <begin position="41"/>
        <end position="61"/>
    </location>
</feature>
<dbReference type="Proteomes" id="UP001497482">
    <property type="component" value="Chromosome 12"/>
</dbReference>
<dbReference type="AlphaFoldDB" id="A0AAV2JM54"/>
<feature type="region of interest" description="Disordered" evidence="1">
    <location>
        <begin position="105"/>
        <end position="143"/>
    </location>
</feature>
<name>A0AAV2JM54_KNICA</name>
<gene>
    <name evidence="2" type="ORF">KC01_LOCUS7792</name>
</gene>
<organism evidence="2 3">
    <name type="scientific">Knipowitschia caucasica</name>
    <name type="common">Caucasian dwarf goby</name>
    <name type="synonym">Pomatoschistus caucasicus</name>
    <dbReference type="NCBI Taxonomy" id="637954"/>
    <lineage>
        <taxon>Eukaryota</taxon>
        <taxon>Metazoa</taxon>
        <taxon>Chordata</taxon>
        <taxon>Craniata</taxon>
        <taxon>Vertebrata</taxon>
        <taxon>Euteleostomi</taxon>
        <taxon>Actinopterygii</taxon>
        <taxon>Neopterygii</taxon>
        <taxon>Teleostei</taxon>
        <taxon>Neoteleostei</taxon>
        <taxon>Acanthomorphata</taxon>
        <taxon>Gobiaria</taxon>
        <taxon>Gobiiformes</taxon>
        <taxon>Gobioidei</taxon>
        <taxon>Gobiidae</taxon>
        <taxon>Gobiinae</taxon>
        <taxon>Knipowitschia</taxon>
    </lineage>
</organism>
<proteinExistence type="predicted"/>
<evidence type="ECO:0000313" key="3">
    <source>
        <dbReference type="Proteomes" id="UP001497482"/>
    </source>
</evidence>
<reference evidence="2 3" key="1">
    <citation type="submission" date="2024-04" db="EMBL/GenBank/DDBJ databases">
        <authorList>
            <person name="Waldvogel A.-M."/>
            <person name="Schoenle A."/>
        </authorList>
    </citation>
    <scope>NUCLEOTIDE SEQUENCE [LARGE SCALE GENOMIC DNA]</scope>
</reference>
<sequence length="143" mass="15252">MPVFGCEPESAPCGWMRWCARGLGQRAAPDSHLNLLPSAAGPDSAKKLHPAASTGLLRAPPGSSGLFRAPVGPLGPDYSSGLLSKPVEKQMSGCHRAYECAHTLSPRHPARQHPSVCRGHPSRRAQPTRAPLPHRYLANAAER</sequence>
<accession>A0AAV2JM54</accession>
<dbReference type="EMBL" id="OZ035834">
    <property type="protein sequence ID" value="CAL1576354.1"/>
    <property type="molecule type" value="Genomic_DNA"/>
</dbReference>